<feature type="compositionally biased region" description="Basic residues" evidence="1">
    <location>
        <begin position="395"/>
        <end position="404"/>
    </location>
</feature>
<dbReference type="SMART" id="SM00315">
    <property type="entry name" value="RGS"/>
    <property type="match status" value="1"/>
</dbReference>
<proteinExistence type="predicted"/>
<feature type="region of interest" description="Disordered" evidence="1">
    <location>
        <begin position="343"/>
        <end position="469"/>
    </location>
</feature>
<evidence type="ECO:0000256" key="1">
    <source>
        <dbReference type="SAM" id="MobiDB-lite"/>
    </source>
</evidence>
<feature type="compositionally biased region" description="Polar residues" evidence="1">
    <location>
        <begin position="458"/>
        <end position="467"/>
    </location>
</feature>
<name>A0ABP0EKB7_9ASCO</name>
<organism evidence="3 4">
    <name type="scientific">[Candida] anglica</name>
    <dbReference type="NCBI Taxonomy" id="148631"/>
    <lineage>
        <taxon>Eukaryota</taxon>
        <taxon>Fungi</taxon>
        <taxon>Dikarya</taxon>
        <taxon>Ascomycota</taxon>
        <taxon>Saccharomycotina</taxon>
        <taxon>Pichiomycetes</taxon>
        <taxon>Debaryomycetaceae</taxon>
        <taxon>Kurtzmaniella</taxon>
    </lineage>
</organism>
<evidence type="ECO:0000259" key="2">
    <source>
        <dbReference type="SMART" id="SM00315"/>
    </source>
</evidence>
<dbReference type="EMBL" id="OZ004260">
    <property type="protein sequence ID" value="CAK7921153.1"/>
    <property type="molecule type" value="Genomic_DNA"/>
</dbReference>
<dbReference type="InterPro" id="IPR036305">
    <property type="entry name" value="RGS_sf"/>
</dbReference>
<accession>A0ABP0EKB7</accession>
<gene>
    <name evidence="3" type="ORF">CAAN4_H10770</name>
</gene>
<dbReference type="Gene3D" id="1.10.167.10">
    <property type="entry name" value="Regulator of G-protein Signalling 4, domain 2"/>
    <property type="match status" value="1"/>
</dbReference>
<dbReference type="InterPro" id="IPR044926">
    <property type="entry name" value="RGS_subdomain_2"/>
</dbReference>
<protein>
    <recommendedName>
        <fullName evidence="2">RGS domain-containing protein</fullName>
    </recommendedName>
</protein>
<evidence type="ECO:0000313" key="3">
    <source>
        <dbReference type="EMBL" id="CAK7921153.1"/>
    </source>
</evidence>
<dbReference type="InterPro" id="IPR016137">
    <property type="entry name" value="RGS"/>
</dbReference>
<dbReference type="Proteomes" id="UP001497600">
    <property type="component" value="Chromosome H"/>
</dbReference>
<feature type="domain" description="RGS" evidence="2">
    <location>
        <begin position="38"/>
        <end position="283"/>
    </location>
</feature>
<feature type="region of interest" description="Disordered" evidence="1">
    <location>
        <begin position="299"/>
        <end position="318"/>
    </location>
</feature>
<feature type="compositionally biased region" description="Polar residues" evidence="1">
    <location>
        <begin position="343"/>
        <end position="382"/>
    </location>
</feature>
<evidence type="ECO:0000313" key="4">
    <source>
        <dbReference type="Proteomes" id="UP001497600"/>
    </source>
</evidence>
<reference evidence="3 4" key="1">
    <citation type="submission" date="2024-01" db="EMBL/GenBank/DDBJ databases">
        <authorList>
            <consortium name="Genoscope - CEA"/>
            <person name="William W."/>
        </authorList>
    </citation>
    <scope>NUCLEOTIDE SEQUENCE [LARGE SCALE GENOMIC DNA]</scope>
    <source>
        <strain evidence="3 4">29B2s-10</strain>
    </source>
</reference>
<keyword evidence="4" id="KW-1185">Reference proteome</keyword>
<feature type="compositionally biased region" description="Low complexity" evidence="1">
    <location>
        <begin position="407"/>
        <end position="444"/>
    </location>
</feature>
<sequence>MVNKIPDLDLLVNLCFQVHSKTRKLLFSDEAKDTHQEHIHWDDDTLLAYQFARYVTSLHCEENLRFLIEIFKYEYLYDLIHPNNDNIRLNTPSPKLAYLSVSSSRSIDRLANSSKYTKKITRSHSLQKTTSGSSANTVDHEPTSVFVSSIDDMGEPNLYKEATTNVWDDLMEKEIGAISDESSLEEELIIDTSHISDETTLKLNRELMAQWDHIVQHYIDEDAQEQINISNKAYREILSEDLGPKGVIHNPITLLRAKNEVLRLIKENAYTRFVKLIQNEEPSNRCLALQLPCCTENSSKQSSFRTSSSSLSSSSPYNSILNSPHQSLTNLQAADSTSTILGTNALSNKKTHTRTMSNSLNTDSTPNNSANRSIPITPNASPMITPVQSSSQQKYKSKSHRLRHLASPTSSSGSSSSSLSAFLGHLKLNSGSNSGSQQHSQSSSPVYGEPKSDLRPGSPNSTVSNSYEEGVKTKFGRMWKIKK</sequence>
<dbReference type="SUPFAM" id="SSF48097">
    <property type="entry name" value="Regulator of G-protein signaling, RGS"/>
    <property type="match status" value="1"/>
</dbReference>